<comment type="caution">
    <text evidence="7">Lacks conserved residue(s) required for the propagation of feature annotation.</text>
</comment>
<feature type="binding site" evidence="7">
    <location>
        <position position="138"/>
    </location>
    <ligand>
        <name>IMP</name>
        <dbReference type="ChEBI" id="CHEBI:58053"/>
        <note>ligand shared between dimeric partners</note>
    </ligand>
</feature>
<feature type="binding site" evidence="7">
    <location>
        <begin position="291"/>
        <end position="293"/>
    </location>
    <ligand>
        <name>GTP</name>
        <dbReference type="ChEBI" id="CHEBI:37565"/>
    </ligand>
</feature>
<dbReference type="PANTHER" id="PTHR11846:SF0">
    <property type="entry name" value="ADENYLOSUCCINATE SYNTHETASE"/>
    <property type="match status" value="1"/>
</dbReference>
<evidence type="ECO:0000256" key="3">
    <source>
        <dbReference type="ARBA" id="ARBA00022741"/>
    </source>
</evidence>
<dbReference type="HAMAP" id="MF_00011">
    <property type="entry name" value="Adenylosucc_synth"/>
    <property type="match status" value="1"/>
</dbReference>
<protein>
    <recommendedName>
        <fullName evidence="7">Adenylosuccinate synthetase</fullName>
        <shortName evidence="7">AMPSase</shortName>
        <shortName evidence="7">AdSS</shortName>
        <ecNumber evidence="7">6.3.4.4</ecNumber>
    </recommendedName>
    <alternativeName>
        <fullName evidence="7">IMP--aspartate ligase</fullName>
    </alternativeName>
</protein>
<dbReference type="Gene3D" id="3.90.170.10">
    <property type="entry name" value="Adenylosuccinate Synthetase, subunit A, domain 3"/>
    <property type="match status" value="1"/>
</dbReference>
<keyword evidence="7" id="KW-0963">Cytoplasm</keyword>
<dbReference type="Gene3D" id="3.40.440.10">
    <property type="entry name" value="Adenylosuccinate Synthetase, subunit A, domain 1"/>
    <property type="match status" value="2"/>
</dbReference>
<feature type="binding site" evidence="7">
    <location>
        <begin position="259"/>
        <end position="265"/>
    </location>
    <ligand>
        <name>substrate</name>
    </ligand>
</feature>
<evidence type="ECO:0000313" key="8">
    <source>
        <dbReference type="EMBL" id="SIS53057.1"/>
    </source>
</evidence>
<feature type="binding site" evidence="7">
    <location>
        <position position="265"/>
    </location>
    <ligand>
        <name>GTP</name>
        <dbReference type="ChEBI" id="CHEBI:37565"/>
    </ligand>
</feature>
<comment type="cofactor">
    <cofactor evidence="7">
        <name>Mg(2+)</name>
        <dbReference type="ChEBI" id="CHEBI:18420"/>
    </cofactor>
    <text evidence="7">Binds 1 Mg(2+) ion per subunit.</text>
</comment>
<feature type="binding site" evidence="7">
    <location>
        <position position="41"/>
    </location>
    <ligand>
        <name>Mg(2+)</name>
        <dbReference type="ChEBI" id="CHEBI:18420"/>
    </ligand>
</feature>
<feature type="active site" description="Proton donor" evidence="7">
    <location>
        <position position="42"/>
    </location>
</feature>
<gene>
    <name evidence="7" type="primary">purA</name>
    <name evidence="8" type="ORF">SAMN05421686_102200</name>
</gene>
<dbReference type="OrthoDB" id="6057000at2"/>
<feature type="binding site" description="in other chain" evidence="7">
    <location>
        <begin position="39"/>
        <end position="42"/>
    </location>
    <ligand>
        <name>IMP</name>
        <dbReference type="ChEBI" id="CHEBI:58053"/>
        <note>ligand shared between dimeric partners</note>
    </ligand>
</feature>
<feature type="binding site" description="in other chain" evidence="7">
    <location>
        <position position="178"/>
    </location>
    <ligand>
        <name>IMP</name>
        <dbReference type="ChEBI" id="CHEBI:58053"/>
        <note>ligand shared between dimeric partners</note>
    </ligand>
</feature>
<keyword evidence="2 7" id="KW-0479">Metal-binding</keyword>
<evidence type="ECO:0000256" key="5">
    <source>
        <dbReference type="ARBA" id="ARBA00022842"/>
    </source>
</evidence>
<comment type="subunit">
    <text evidence="7">Homodimer.</text>
</comment>
<evidence type="ECO:0000256" key="6">
    <source>
        <dbReference type="ARBA" id="ARBA00023134"/>
    </source>
</evidence>
<evidence type="ECO:0000256" key="1">
    <source>
        <dbReference type="ARBA" id="ARBA00022598"/>
    </source>
</evidence>
<dbReference type="InterPro" id="IPR042111">
    <property type="entry name" value="Adenylosuccinate_synth_dom3"/>
</dbReference>
<dbReference type="AlphaFoldDB" id="A0A1N7JUP4"/>
<feature type="binding site" description="in other chain" evidence="7">
    <location>
        <position position="124"/>
    </location>
    <ligand>
        <name>IMP</name>
        <dbReference type="ChEBI" id="CHEBI:58053"/>
        <note>ligand shared between dimeric partners</note>
    </ligand>
</feature>
<comment type="pathway">
    <text evidence="7">Purine metabolism; AMP biosynthesis via de novo pathway; AMP from IMP: step 1/2.</text>
</comment>
<keyword evidence="9" id="KW-1185">Reference proteome</keyword>
<evidence type="ECO:0000256" key="2">
    <source>
        <dbReference type="ARBA" id="ARBA00022723"/>
    </source>
</evidence>
<dbReference type="RefSeq" id="WP_076514346.1">
    <property type="nucleotide sequence ID" value="NZ_FTOH01000002.1"/>
</dbReference>
<name>A0A1N7JUP4_9GAMM</name>
<keyword evidence="1 7" id="KW-0436">Ligase</keyword>
<evidence type="ECO:0000313" key="9">
    <source>
        <dbReference type="Proteomes" id="UP000185639"/>
    </source>
</evidence>
<keyword evidence="5 7" id="KW-0460">Magnesium</keyword>
<keyword evidence="3 7" id="KW-0547">Nucleotide-binding</keyword>
<sequence length="329" mass="36189">MPVSIVVGGQFGSEGKGKTSAYFAEQHQAKYVIRVGGTNSGHTVYCKAGNKYALRQLPTASINSFSNCILPAGSYIDLKILKEEIDSTGISTDRVLIDPMSVIISDANLKEEKDDGLIENIGSTGSGTGAAVRSRISRTGQCIFAKDIPELKIFLCDTKKVLRDALNKNERVIIEGTQGYGLSLYHSEFYPNTTSRDTTAAGFLSEAGLSPLDVDEVVMVIRTYPIRVAGNSGPLPNELTWEELSDSLNLKNRIYEHTTATNKLRRVARFDSDIVKKAIDANNPTSIVLNHIDYIPDQSRQIFISKLESQINRKIDYIGNSAESILRYE</sequence>
<dbReference type="GO" id="GO:0004019">
    <property type="term" value="F:adenylosuccinate synthase activity"/>
    <property type="evidence" value="ECO:0007669"/>
    <property type="project" value="UniProtKB-UniRule"/>
</dbReference>
<proteinExistence type="inferred from homology"/>
<dbReference type="GO" id="GO:0046040">
    <property type="term" value="P:IMP metabolic process"/>
    <property type="evidence" value="ECO:0007669"/>
    <property type="project" value="TreeGrafter"/>
</dbReference>
<dbReference type="EC" id="6.3.4.4" evidence="7"/>
<reference evidence="9" key="1">
    <citation type="submission" date="2017-01" db="EMBL/GenBank/DDBJ databases">
        <authorList>
            <person name="Varghese N."/>
            <person name="Submissions S."/>
        </authorList>
    </citation>
    <scope>NUCLEOTIDE SEQUENCE [LARGE SCALE GENOMIC DNA]</scope>
    <source>
        <strain evidence="9">DSM 24913</strain>
    </source>
</reference>
<evidence type="ECO:0000256" key="4">
    <source>
        <dbReference type="ARBA" id="ARBA00022755"/>
    </source>
</evidence>
<comment type="subcellular location">
    <subcellularLocation>
        <location evidence="7">Cytoplasm</location>
    </subcellularLocation>
</comment>
<organism evidence="8 9">
    <name type="scientific">Thalassolituus maritimus</name>
    <dbReference type="NCBI Taxonomy" id="484498"/>
    <lineage>
        <taxon>Bacteria</taxon>
        <taxon>Pseudomonadati</taxon>
        <taxon>Pseudomonadota</taxon>
        <taxon>Gammaproteobacteria</taxon>
        <taxon>Oceanospirillales</taxon>
        <taxon>Oceanospirillaceae</taxon>
        <taxon>Thalassolituus</taxon>
    </lineage>
</organism>
<dbReference type="GO" id="GO:0000287">
    <property type="term" value="F:magnesium ion binding"/>
    <property type="evidence" value="ECO:0007669"/>
    <property type="project" value="UniProtKB-UniRule"/>
</dbReference>
<keyword evidence="6 7" id="KW-0342">GTP-binding</keyword>
<dbReference type="PANTHER" id="PTHR11846">
    <property type="entry name" value="ADENYLOSUCCINATE SYNTHETASE"/>
    <property type="match status" value="1"/>
</dbReference>
<dbReference type="Proteomes" id="UP000185639">
    <property type="component" value="Unassembled WGS sequence"/>
</dbReference>
<keyword evidence="4 7" id="KW-0658">Purine biosynthesis</keyword>
<feature type="binding site" evidence="7">
    <location>
        <begin position="41"/>
        <end position="43"/>
    </location>
    <ligand>
        <name>GTP</name>
        <dbReference type="ChEBI" id="CHEBI:37565"/>
    </ligand>
</feature>
<feature type="binding site" description="in other chain" evidence="7">
    <location>
        <position position="263"/>
    </location>
    <ligand>
        <name>IMP</name>
        <dbReference type="ChEBI" id="CHEBI:58053"/>
        <note>ligand shared between dimeric partners</note>
    </ligand>
</feature>
<comment type="catalytic activity">
    <reaction evidence="7">
        <text>IMP + L-aspartate + GTP = N(6)-(1,2-dicarboxyethyl)-AMP + GDP + phosphate + 2 H(+)</text>
        <dbReference type="Rhea" id="RHEA:15753"/>
        <dbReference type="ChEBI" id="CHEBI:15378"/>
        <dbReference type="ChEBI" id="CHEBI:29991"/>
        <dbReference type="ChEBI" id="CHEBI:37565"/>
        <dbReference type="ChEBI" id="CHEBI:43474"/>
        <dbReference type="ChEBI" id="CHEBI:57567"/>
        <dbReference type="ChEBI" id="CHEBI:58053"/>
        <dbReference type="ChEBI" id="CHEBI:58189"/>
        <dbReference type="EC" id="6.3.4.4"/>
    </reaction>
</comment>
<dbReference type="EMBL" id="FTOH01000002">
    <property type="protein sequence ID" value="SIS53057.1"/>
    <property type="molecule type" value="Genomic_DNA"/>
</dbReference>
<dbReference type="InterPro" id="IPR001114">
    <property type="entry name" value="Adenylosuccinate_synthetase"/>
</dbReference>
<comment type="function">
    <text evidence="7">Plays an important role in the de novo pathway of purine nucleotide biosynthesis. Catalyzes the first committed step in the biosynthesis of AMP from IMP.</text>
</comment>
<evidence type="ECO:0000256" key="7">
    <source>
        <dbReference type="HAMAP-Rule" id="MF_00011"/>
    </source>
</evidence>
<comment type="similarity">
    <text evidence="7">Belongs to the adenylosuccinate synthetase family.</text>
</comment>
<dbReference type="GO" id="GO:0005525">
    <property type="term" value="F:GTP binding"/>
    <property type="evidence" value="ECO:0007669"/>
    <property type="project" value="UniProtKB-UniRule"/>
</dbReference>
<dbReference type="InterPro" id="IPR042109">
    <property type="entry name" value="Adenylosuccinate_synth_dom1"/>
</dbReference>
<feature type="binding site" description="in other chain" evidence="7">
    <location>
        <position position="194"/>
    </location>
    <ligand>
        <name>IMP</name>
        <dbReference type="ChEBI" id="CHEBI:58053"/>
        <note>ligand shared between dimeric partners</note>
    </ligand>
</feature>
<dbReference type="InterPro" id="IPR027417">
    <property type="entry name" value="P-loop_NTPase"/>
</dbReference>
<dbReference type="UniPathway" id="UPA00075">
    <property type="reaction ID" value="UER00335"/>
</dbReference>
<accession>A0A1N7JUP4</accession>
<dbReference type="STRING" id="484498.SAMN05421686_102200"/>
<dbReference type="GO" id="GO:0044208">
    <property type="term" value="P:'de novo' AMP biosynthetic process"/>
    <property type="evidence" value="ECO:0007669"/>
    <property type="project" value="UniProtKB-UniRule"/>
</dbReference>
<dbReference type="GO" id="GO:0005737">
    <property type="term" value="C:cytoplasm"/>
    <property type="evidence" value="ECO:0007669"/>
    <property type="project" value="UniProtKB-SubCell"/>
</dbReference>
<dbReference type="Pfam" id="PF00709">
    <property type="entry name" value="Adenylsucc_synt"/>
    <property type="match status" value="2"/>
</dbReference>
<dbReference type="SUPFAM" id="SSF52540">
    <property type="entry name" value="P-loop containing nucleoside triphosphate hydrolases"/>
    <property type="match status" value="1"/>
</dbReference>
<dbReference type="SMART" id="SM00788">
    <property type="entry name" value="Adenylsucc_synt"/>
    <property type="match status" value="1"/>
</dbReference>